<dbReference type="AlphaFoldDB" id="A0A3S0QP56"/>
<accession>A0A3S0QP56</accession>
<dbReference type="RefSeq" id="WP_126659582.1">
    <property type="nucleotide sequence ID" value="NZ_RYYR01000017.1"/>
</dbReference>
<comment type="caution">
    <text evidence="1">The sequence shown here is derived from an EMBL/GenBank/DDBJ whole genome shotgun (WGS) entry which is preliminary data.</text>
</comment>
<keyword evidence="2" id="KW-1185">Reference proteome</keyword>
<proteinExistence type="predicted"/>
<name>A0A3S0QP56_9BACI</name>
<organism evidence="1 2">
    <name type="scientific">Lysinibacillus antri</name>
    <dbReference type="NCBI Taxonomy" id="2498145"/>
    <lineage>
        <taxon>Bacteria</taxon>
        <taxon>Bacillati</taxon>
        <taxon>Bacillota</taxon>
        <taxon>Bacilli</taxon>
        <taxon>Bacillales</taxon>
        <taxon>Bacillaceae</taxon>
        <taxon>Lysinibacillus</taxon>
    </lineage>
</organism>
<evidence type="ECO:0000313" key="2">
    <source>
        <dbReference type="Proteomes" id="UP000287910"/>
    </source>
</evidence>
<dbReference type="InterPro" id="IPR046141">
    <property type="entry name" value="DUF6143"/>
</dbReference>
<dbReference type="Pfam" id="PF19640">
    <property type="entry name" value="DUF6143"/>
    <property type="match status" value="1"/>
</dbReference>
<reference evidence="1 2" key="1">
    <citation type="submission" date="2018-12" db="EMBL/GenBank/DDBJ databases">
        <title>Lysinibacillus antri sp. nov., isolated from a cave soil.</title>
        <authorList>
            <person name="Narsing Rao M.P."/>
            <person name="Zhang H."/>
            <person name="Dong Z.-Y."/>
            <person name="Niu X.-K."/>
            <person name="Zhang K."/>
            <person name="Fang B.-Z."/>
            <person name="Kang Y.-Q."/>
            <person name="Xiao M."/>
            <person name="Li W.-J."/>
        </authorList>
    </citation>
    <scope>NUCLEOTIDE SEQUENCE [LARGE SCALE GENOMIC DNA]</scope>
    <source>
        <strain evidence="1 2">SYSU K30002</strain>
    </source>
</reference>
<evidence type="ECO:0000313" key="1">
    <source>
        <dbReference type="EMBL" id="RUL51093.1"/>
    </source>
</evidence>
<sequence length="186" mass="20819">MSKFSNDRFNKSVNIPNPLYQSLQGRYFVGQTETICLEKGRNAWGGLINLSNSDVDLFVNAFTITNHSNQPIVAEIWFNPIPLGEPMISDMVSPANTTLSPLPKPKVKIAFEELVKRFPKKGVNVFKRIVPPQSTLTSDEDGKFIFPPGGSFIIFLIAKSNEIIQSEVAFGWFEKKRDNGNGCNKH</sequence>
<dbReference type="EMBL" id="RYYR01000017">
    <property type="protein sequence ID" value="RUL51093.1"/>
    <property type="molecule type" value="Genomic_DNA"/>
</dbReference>
<dbReference type="Proteomes" id="UP000287910">
    <property type="component" value="Unassembled WGS sequence"/>
</dbReference>
<gene>
    <name evidence="1" type="ORF">EK386_12860</name>
</gene>
<protein>
    <submittedName>
        <fullName evidence="1">Uncharacterized protein</fullName>
    </submittedName>
</protein>